<accession>Q6ZHT9</accession>
<protein>
    <submittedName>
        <fullName evidence="2">Uncharacterized protein</fullName>
    </submittedName>
</protein>
<reference evidence="3" key="2">
    <citation type="journal article" date="2008" name="Nucleic Acids Res.">
        <title>The rice annotation project database (RAP-DB): 2008 update.</title>
        <authorList>
            <consortium name="The rice annotation project (RAP)"/>
        </authorList>
    </citation>
    <scope>GENOME REANNOTATION</scope>
    <source>
        <strain evidence="3">cv. Nipponbare</strain>
    </source>
</reference>
<dbReference type="EMBL" id="AP004045">
    <property type="protein sequence ID" value="BAD15504.1"/>
    <property type="molecule type" value="Genomic_DNA"/>
</dbReference>
<feature type="compositionally biased region" description="Basic and acidic residues" evidence="1">
    <location>
        <begin position="143"/>
        <end position="154"/>
    </location>
</feature>
<evidence type="ECO:0000313" key="2">
    <source>
        <dbReference type="EMBL" id="BAD15504.1"/>
    </source>
</evidence>
<gene>
    <name evidence="2" type="primary">OJ1135_F06.13</name>
</gene>
<reference evidence="3" key="1">
    <citation type="journal article" date="2005" name="Nature">
        <title>The map-based sequence of the rice genome.</title>
        <authorList>
            <consortium name="International rice genome sequencing project (IRGSP)"/>
            <person name="Matsumoto T."/>
            <person name="Wu J."/>
            <person name="Kanamori H."/>
            <person name="Katayose Y."/>
            <person name="Fujisawa M."/>
            <person name="Namiki N."/>
            <person name="Mizuno H."/>
            <person name="Yamamoto K."/>
            <person name="Antonio B.A."/>
            <person name="Baba T."/>
            <person name="Sakata K."/>
            <person name="Nagamura Y."/>
            <person name="Aoki H."/>
            <person name="Arikawa K."/>
            <person name="Arita K."/>
            <person name="Bito T."/>
            <person name="Chiden Y."/>
            <person name="Fujitsuka N."/>
            <person name="Fukunaka R."/>
            <person name="Hamada M."/>
            <person name="Harada C."/>
            <person name="Hayashi A."/>
            <person name="Hijishita S."/>
            <person name="Honda M."/>
            <person name="Hosokawa S."/>
            <person name="Ichikawa Y."/>
            <person name="Idonuma A."/>
            <person name="Iijima M."/>
            <person name="Ikeda M."/>
            <person name="Ikeno M."/>
            <person name="Ito K."/>
            <person name="Ito S."/>
            <person name="Ito T."/>
            <person name="Ito Y."/>
            <person name="Ito Y."/>
            <person name="Iwabuchi A."/>
            <person name="Kamiya K."/>
            <person name="Karasawa W."/>
            <person name="Kurita K."/>
            <person name="Katagiri S."/>
            <person name="Kikuta A."/>
            <person name="Kobayashi H."/>
            <person name="Kobayashi N."/>
            <person name="Machita K."/>
            <person name="Maehara T."/>
            <person name="Masukawa M."/>
            <person name="Mizubayashi T."/>
            <person name="Mukai Y."/>
            <person name="Nagasaki H."/>
            <person name="Nagata Y."/>
            <person name="Naito S."/>
            <person name="Nakashima M."/>
            <person name="Nakama Y."/>
            <person name="Nakamichi Y."/>
            <person name="Nakamura M."/>
            <person name="Meguro A."/>
            <person name="Negishi M."/>
            <person name="Ohta I."/>
            <person name="Ohta T."/>
            <person name="Okamoto M."/>
            <person name="Ono N."/>
            <person name="Saji S."/>
            <person name="Sakaguchi M."/>
            <person name="Sakai K."/>
            <person name="Shibata M."/>
            <person name="Shimokawa T."/>
            <person name="Song J."/>
            <person name="Takazaki Y."/>
            <person name="Terasawa K."/>
            <person name="Tsugane M."/>
            <person name="Tsuji K."/>
            <person name="Ueda S."/>
            <person name="Waki K."/>
            <person name="Yamagata H."/>
            <person name="Yamamoto M."/>
            <person name="Yamamoto S."/>
            <person name="Yamane H."/>
            <person name="Yoshiki S."/>
            <person name="Yoshihara R."/>
            <person name="Yukawa K."/>
            <person name="Zhong H."/>
            <person name="Yano M."/>
            <person name="Yuan Q."/>
            <person name="Ouyang S."/>
            <person name="Liu J."/>
            <person name="Jones K.M."/>
            <person name="Gansberger K."/>
            <person name="Moffat K."/>
            <person name="Hill J."/>
            <person name="Bera J."/>
            <person name="Fadrosh D."/>
            <person name="Jin S."/>
            <person name="Johri S."/>
            <person name="Kim M."/>
            <person name="Overton L."/>
            <person name="Reardon M."/>
            <person name="Tsitrin T."/>
            <person name="Vuong H."/>
            <person name="Weaver B."/>
            <person name="Ciecko A."/>
            <person name="Tallon L."/>
            <person name="Jackson J."/>
            <person name="Pai G."/>
            <person name="Aken S.V."/>
            <person name="Utterback T."/>
            <person name="Reidmuller S."/>
            <person name="Feldblyum T."/>
            <person name="Hsiao J."/>
            <person name="Zismann V."/>
            <person name="Iobst S."/>
            <person name="de Vazeille A.R."/>
            <person name="Buell C.R."/>
            <person name="Ying K."/>
            <person name="Li Y."/>
            <person name="Lu T."/>
            <person name="Huang Y."/>
            <person name="Zhao Q."/>
            <person name="Feng Q."/>
            <person name="Zhang L."/>
            <person name="Zhu J."/>
            <person name="Weng Q."/>
            <person name="Mu J."/>
            <person name="Lu Y."/>
            <person name="Fan D."/>
            <person name="Liu Y."/>
            <person name="Guan J."/>
            <person name="Zhang Y."/>
            <person name="Yu S."/>
            <person name="Liu X."/>
            <person name="Zhang Y."/>
            <person name="Hong G."/>
            <person name="Han B."/>
            <person name="Choisne N."/>
            <person name="Demange N."/>
            <person name="Orjeda G."/>
            <person name="Samain S."/>
            <person name="Cattolico L."/>
            <person name="Pelletier E."/>
            <person name="Couloux A."/>
            <person name="Segurens B."/>
            <person name="Wincker P."/>
            <person name="D'Hont A."/>
            <person name="Scarpelli C."/>
            <person name="Weissenbach J."/>
            <person name="Salanoubat M."/>
            <person name="Quetier F."/>
            <person name="Yu Y."/>
            <person name="Kim H.R."/>
            <person name="Rambo T."/>
            <person name="Currie J."/>
            <person name="Collura K."/>
            <person name="Luo M."/>
            <person name="Yang T."/>
            <person name="Ammiraju J.S.S."/>
            <person name="Engler F."/>
            <person name="Soderlund C."/>
            <person name="Wing R.A."/>
            <person name="Palmer L.E."/>
            <person name="de la Bastide M."/>
            <person name="Spiegel L."/>
            <person name="Nascimento L."/>
            <person name="Zutavern T."/>
            <person name="O'Shaughnessy A."/>
            <person name="Dike S."/>
            <person name="Dedhia N."/>
            <person name="Preston R."/>
            <person name="Balija V."/>
            <person name="McCombie W.R."/>
            <person name="Chow T."/>
            <person name="Chen H."/>
            <person name="Chung M."/>
            <person name="Chen C."/>
            <person name="Shaw J."/>
            <person name="Wu H."/>
            <person name="Hsiao K."/>
            <person name="Chao Y."/>
            <person name="Chu M."/>
            <person name="Cheng C."/>
            <person name="Hour A."/>
            <person name="Lee P."/>
            <person name="Lin S."/>
            <person name="Lin Y."/>
            <person name="Liou J."/>
            <person name="Liu S."/>
            <person name="Hsing Y."/>
            <person name="Raghuvanshi S."/>
            <person name="Mohanty A."/>
            <person name="Bharti A.K."/>
            <person name="Gaur A."/>
            <person name="Gupta V."/>
            <person name="Kumar D."/>
            <person name="Ravi V."/>
            <person name="Vij S."/>
            <person name="Kapur A."/>
            <person name="Khurana P."/>
            <person name="Khurana P."/>
            <person name="Khurana J.P."/>
            <person name="Tyagi A.K."/>
            <person name="Gaikwad K."/>
            <person name="Singh A."/>
            <person name="Dalal V."/>
            <person name="Srivastava S."/>
            <person name="Dixit A."/>
            <person name="Pal A.K."/>
            <person name="Ghazi I.A."/>
            <person name="Yadav M."/>
            <person name="Pandit A."/>
            <person name="Bhargava A."/>
            <person name="Sureshbabu K."/>
            <person name="Batra K."/>
            <person name="Sharma T.R."/>
            <person name="Mohapatra T."/>
            <person name="Singh N.K."/>
            <person name="Messing J."/>
            <person name="Nelson A.B."/>
            <person name="Fuks G."/>
            <person name="Kavchok S."/>
            <person name="Keizer G."/>
            <person name="Linton E."/>
            <person name="Llaca V."/>
            <person name="Song R."/>
            <person name="Tanyolac B."/>
            <person name="Young S."/>
            <person name="Ho-Il K."/>
            <person name="Hahn J.H."/>
            <person name="Sangsakoo G."/>
            <person name="Vanavichit A."/>
            <person name="de Mattos Luiz.A.T."/>
            <person name="Zimmer P.D."/>
            <person name="Malone G."/>
            <person name="Dellagostin O."/>
            <person name="de Oliveira A.C."/>
            <person name="Bevan M."/>
            <person name="Bancroft I."/>
            <person name="Minx P."/>
            <person name="Cordum H."/>
            <person name="Wilson R."/>
            <person name="Cheng Z."/>
            <person name="Jin W."/>
            <person name="Jiang J."/>
            <person name="Leong S.A."/>
            <person name="Iwama H."/>
            <person name="Gojobori T."/>
            <person name="Itoh T."/>
            <person name="Niimura Y."/>
            <person name="Fujii Y."/>
            <person name="Habara T."/>
            <person name="Sakai H."/>
            <person name="Sato Y."/>
            <person name="Wilson G."/>
            <person name="Kumar K."/>
            <person name="McCouch S."/>
            <person name="Juretic N."/>
            <person name="Hoen D."/>
            <person name="Wright S."/>
            <person name="Bruskiewich R."/>
            <person name="Bureau T."/>
            <person name="Miyao A."/>
            <person name="Hirochika H."/>
            <person name="Nishikawa T."/>
            <person name="Kadowaki K."/>
            <person name="Sugiura M."/>
            <person name="Burr B."/>
            <person name="Sasaki T."/>
        </authorList>
    </citation>
    <scope>NUCLEOTIDE SEQUENCE [LARGE SCALE GENOMIC DNA]</scope>
    <source>
        <strain evidence="3">cv. Nipponbare</strain>
    </source>
</reference>
<evidence type="ECO:0000256" key="1">
    <source>
        <dbReference type="SAM" id="MobiDB-lite"/>
    </source>
</evidence>
<feature type="region of interest" description="Disordered" evidence="1">
    <location>
        <begin position="121"/>
        <end position="154"/>
    </location>
</feature>
<feature type="region of interest" description="Disordered" evidence="1">
    <location>
        <begin position="63"/>
        <end position="86"/>
    </location>
</feature>
<name>Q6ZHT9_ORYSJ</name>
<sequence>MTKAVEKDCIAMLLGVLWNWSSAGKKAWPLSWFVPLVNMSSPFGVTVAMPSKLRFAAVNPLRTNFSSPSASRKPPQPAGAASRRPDLGIFRRTRFWVKKGGRKSNRFPMAATPIVVVDGRAARRARRGSQRRRSPMRAASRKNRFDWAQKARSD</sequence>
<evidence type="ECO:0000313" key="3">
    <source>
        <dbReference type="Proteomes" id="UP000000763"/>
    </source>
</evidence>
<dbReference type="Proteomes" id="UP000000763">
    <property type="component" value="Chromosome 2"/>
</dbReference>
<proteinExistence type="predicted"/>
<dbReference type="AlphaFoldDB" id="Q6ZHT9"/>
<organism evidence="2 3">
    <name type="scientific">Oryza sativa subsp. japonica</name>
    <name type="common">Rice</name>
    <dbReference type="NCBI Taxonomy" id="39947"/>
    <lineage>
        <taxon>Eukaryota</taxon>
        <taxon>Viridiplantae</taxon>
        <taxon>Streptophyta</taxon>
        <taxon>Embryophyta</taxon>
        <taxon>Tracheophyta</taxon>
        <taxon>Spermatophyta</taxon>
        <taxon>Magnoliopsida</taxon>
        <taxon>Liliopsida</taxon>
        <taxon>Poales</taxon>
        <taxon>Poaceae</taxon>
        <taxon>BOP clade</taxon>
        <taxon>Oryzoideae</taxon>
        <taxon>Oryzeae</taxon>
        <taxon>Oryzinae</taxon>
        <taxon>Oryza</taxon>
        <taxon>Oryza sativa</taxon>
    </lineage>
</organism>
<feature type="compositionally biased region" description="Basic residues" evidence="1">
    <location>
        <begin position="122"/>
        <end position="142"/>
    </location>
</feature>